<accession>A0A558JN48</accession>
<keyword evidence="2" id="KW-0378">Hydrolase</keyword>
<feature type="domain" description="DNA/RNA non-specific endonuclease/pyrophosphatase/phosphodiesterase" evidence="1">
    <location>
        <begin position="79"/>
        <end position="252"/>
    </location>
</feature>
<keyword evidence="2" id="KW-0540">Nuclease</keyword>
<dbReference type="InterPro" id="IPR001604">
    <property type="entry name" value="Endo_G_ENPP1-like_dom"/>
</dbReference>
<dbReference type="Pfam" id="PF13930">
    <property type="entry name" value="Endonuclea_NS_2"/>
    <property type="match status" value="1"/>
</dbReference>
<dbReference type="EMBL" id="VYWW01000059">
    <property type="protein sequence ID" value="KAA9320107.1"/>
    <property type="molecule type" value="Genomic_DNA"/>
</dbReference>
<dbReference type="GO" id="GO:0003676">
    <property type="term" value="F:nucleic acid binding"/>
    <property type="evidence" value="ECO:0007669"/>
    <property type="project" value="InterPro"/>
</dbReference>
<dbReference type="OrthoDB" id="9783680at2"/>
<sequence>MKWLFKKASHVYLTAVIIFGLLWLALSLKGTAPSNQFVPSNIGGLSSVQYEQLSKLDFKSGQNAVHYVNNNNSTLNFSAWKNNSITFSNLDSLNRTSGSATAYLEGRNIANQALRSRQNIKPTGWHYPYKNGIQVYNRGHLIAYSVSGGINNEGKYVGQASGDQNNPKNLFTQSAYANQEVQTYYESQVRNALKAGKRVIYQATPIFRGNELMARGINLQAVTSDRMLNFNVYIFNVQPNIAFNYSTGASTTDNGMKVIFQP</sequence>
<keyword evidence="2" id="KW-0255">Endonuclease</keyword>
<proteinExistence type="predicted"/>
<comment type="caution">
    <text evidence="2">The sequence shown here is derived from an EMBL/GenBank/DDBJ whole genome shotgun (WGS) entry which is preliminary data.</text>
</comment>
<evidence type="ECO:0000313" key="2">
    <source>
        <dbReference type="EMBL" id="KAA9320107.1"/>
    </source>
</evidence>
<organism evidence="2 3">
    <name type="scientific">Lactobacillus jensenii</name>
    <dbReference type="NCBI Taxonomy" id="109790"/>
    <lineage>
        <taxon>Bacteria</taxon>
        <taxon>Bacillati</taxon>
        <taxon>Bacillota</taxon>
        <taxon>Bacilli</taxon>
        <taxon>Lactobacillales</taxon>
        <taxon>Lactobacillaceae</taxon>
        <taxon>Lactobacillus</taxon>
    </lineage>
</organism>
<dbReference type="GO" id="GO:0004519">
    <property type="term" value="F:endonuclease activity"/>
    <property type="evidence" value="ECO:0007669"/>
    <property type="project" value="UniProtKB-KW"/>
</dbReference>
<name>A0A558JN48_LACJE</name>
<dbReference type="RefSeq" id="WP_006588549.1">
    <property type="nucleotide sequence ID" value="NZ_CATOUX010000011.1"/>
</dbReference>
<evidence type="ECO:0000313" key="3">
    <source>
        <dbReference type="Proteomes" id="UP000327236"/>
    </source>
</evidence>
<dbReference type="InterPro" id="IPR044929">
    <property type="entry name" value="DNA/RNA_non-sp_Endonuclease_sf"/>
</dbReference>
<dbReference type="SMART" id="SM00892">
    <property type="entry name" value="Endonuclease_NS"/>
    <property type="match status" value="1"/>
</dbReference>
<evidence type="ECO:0000259" key="1">
    <source>
        <dbReference type="SMART" id="SM00892"/>
    </source>
</evidence>
<dbReference type="GO" id="GO:0046872">
    <property type="term" value="F:metal ion binding"/>
    <property type="evidence" value="ECO:0007669"/>
    <property type="project" value="InterPro"/>
</dbReference>
<dbReference type="Gene3D" id="3.40.570.10">
    <property type="entry name" value="Extracellular Endonuclease, subunit A"/>
    <property type="match status" value="1"/>
</dbReference>
<dbReference type="Proteomes" id="UP000327236">
    <property type="component" value="Unassembled WGS sequence"/>
</dbReference>
<gene>
    <name evidence="2" type="ORF">F6H94_08510</name>
</gene>
<dbReference type="AlphaFoldDB" id="A0A558JN48"/>
<dbReference type="GO" id="GO:0016787">
    <property type="term" value="F:hydrolase activity"/>
    <property type="evidence" value="ECO:0007669"/>
    <property type="project" value="InterPro"/>
</dbReference>
<protein>
    <submittedName>
        <fullName evidence="2">DNA/RNA non-specific endonuclease</fullName>
    </submittedName>
</protein>
<dbReference type="InterPro" id="IPR044927">
    <property type="entry name" value="Endonuclea_NS_2"/>
</dbReference>
<reference evidence="2 3" key="1">
    <citation type="submission" date="2019-09" db="EMBL/GenBank/DDBJ databases">
        <title>Draft genome sequence assemblies of isolates from the urinary tract.</title>
        <authorList>
            <person name="Mores C.R."/>
            <person name="Putonti C."/>
            <person name="Wolfe A.J."/>
        </authorList>
    </citation>
    <scope>NUCLEOTIDE SEQUENCE [LARGE SCALE GENOMIC DNA]</scope>
    <source>
        <strain evidence="2 3">UMB246</strain>
    </source>
</reference>